<gene>
    <name evidence="1" type="ORF">MSG_03183</name>
</gene>
<evidence type="ECO:0000313" key="1">
    <source>
        <dbReference type="EMBL" id="BAX93321.1"/>
    </source>
</evidence>
<evidence type="ECO:0000313" key="2">
    <source>
        <dbReference type="Proteomes" id="UP000217736"/>
    </source>
</evidence>
<dbReference type="EMBL" id="AP018164">
    <property type="protein sequence ID" value="BAX93321.1"/>
    <property type="molecule type" value="Genomic_DNA"/>
</dbReference>
<dbReference type="Proteomes" id="UP000217736">
    <property type="component" value="Chromosome"/>
</dbReference>
<protein>
    <submittedName>
        <fullName evidence="1">Uncharacterized protein</fullName>
    </submittedName>
</protein>
<keyword evidence="2" id="KW-1185">Reference proteome</keyword>
<accession>A0A1Z4EK50</accession>
<organism evidence="1 2">
    <name type="scientific">Mycobacterium shigaense</name>
    <dbReference type="NCBI Taxonomy" id="722731"/>
    <lineage>
        <taxon>Bacteria</taxon>
        <taxon>Bacillati</taxon>
        <taxon>Actinomycetota</taxon>
        <taxon>Actinomycetes</taxon>
        <taxon>Mycobacteriales</taxon>
        <taxon>Mycobacteriaceae</taxon>
        <taxon>Mycobacterium</taxon>
        <taxon>Mycobacterium simiae complex</taxon>
    </lineage>
</organism>
<reference evidence="2" key="1">
    <citation type="submission" date="2017-06" db="EMBL/GenBank/DDBJ databases">
        <title>Complete Genome Sequence of Mycobacterium shigaense.</title>
        <authorList>
            <person name="Fukano H."/>
            <person name="Yoshida M."/>
            <person name="Kazumi Y."/>
            <person name="Ogura Y."/>
            <person name="Mitarai S."/>
            <person name="Hayashi T."/>
            <person name="Hoshino Y."/>
        </authorList>
    </citation>
    <scope>NUCLEOTIDE SEQUENCE [LARGE SCALE GENOMIC DNA]</scope>
    <source>
        <strain evidence="2">UN-152</strain>
    </source>
</reference>
<proteinExistence type="predicted"/>
<sequence>MGSPGYDAIPAEDIQRGDNIEFPVDDPGVKWYVEEGRASKPPCDQPGVQWYVEQRVGEVLVSPLGDLHTLIVKEVGGPGAEVEVRVRAQVQVRRHRRNH</sequence>
<dbReference type="AlphaFoldDB" id="A0A1Z4EK50"/>
<name>A0A1Z4EK50_9MYCO</name>
<dbReference type="KEGG" id="mshg:MSG_03183"/>